<keyword evidence="3" id="KW-1185">Reference proteome</keyword>
<keyword evidence="1" id="KW-0472">Membrane</keyword>
<gene>
    <name evidence="2" type="ORF">BO86DRAFT_403928</name>
</gene>
<organism evidence="2 3">
    <name type="scientific">Aspergillus japonicus CBS 114.51</name>
    <dbReference type="NCBI Taxonomy" id="1448312"/>
    <lineage>
        <taxon>Eukaryota</taxon>
        <taxon>Fungi</taxon>
        <taxon>Dikarya</taxon>
        <taxon>Ascomycota</taxon>
        <taxon>Pezizomycotina</taxon>
        <taxon>Eurotiomycetes</taxon>
        <taxon>Eurotiomycetidae</taxon>
        <taxon>Eurotiales</taxon>
        <taxon>Aspergillaceae</taxon>
        <taxon>Aspergillus</taxon>
        <taxon>Aspergillus subgen. Circumdati</taxon>
    </lineage>
</organism>
<protein>
    <submittedName>
        <fullName evidence="2">Uncharacterized protein</fullName>
    </submittedName>
</protein>
<evidence type="ECO:0000256" key="1">
    <source>
        <dbReference type="SAM" id="Phobius"/>
    </source>
</evidence>
<sequence length="209" mass="23558">MAVRRRYLNFSFLSETAVDRREVAGVEKAASVPTSISIPSIVVDLSHYPFFVHSVLGFQALSYQFLLVFQDSEPRNGGRRLREFVVMIDTWENVLALRDAFESKSNYSSVDGQLQARFFGDPIPIVMVPIDQLDPRPSVSNMTRMPQINPREPYSDAGLTRDEMEGLAREYRIEGRGDAVEGDYVLIGSGVATVLLWACVSWLWNTVFA</sequence>
<dbReference type="OrthoDB" id="10450524at2759"/>
<accession>A0A8T8WN48</accession>
<name>A0A8T8WN48_ASPJA</name>
<dbReference type="EMBL" id="KZ824847">
    <property type="protein sequence ID" value="RAH77216.1"/>
    <property type="molecule type" value="Genomic_DNA"/>
</dbReference>
<proteinExistence type="predicted"/>
<dbReference type="Proteomes" id="UP000249497">
    <property type="component" value="Unassembled WGS sequence"/>
</dbReference>
<evidence type="ECO:0000313" key="2">
    <source>
        <dbReference type="EMBL" id="RAH77216.1"/>
    </source>
</evidence>
<reference evidence="2 3" key="1">
    <citation type="submission" date="2018-02" db="EMBL/GenBank/DDBJ databases">
        <title>The genomes of Aspergillus section Nigri reveals drivers in fungal speciation.</title>
        <authorList>
            <consortium name="DOE Joint Genome Institute"/>
            <person name="Vesth T.C."/>
            <person name="Nybo J."/>
            <person name="Theobald S."/>
            <person name="Brandl J."/>
            <person name="Frisvad J.C."/>
            <person name="Nielsen K.F."/>
            <person name="Lyhne E.K."/>
            <person name="Kogle M.E."/>
            <person name="Kuo A."/>
            <person name="Riley R."/>
            <person name="Clum A."/>
            <person name="Nolan M."/>
            <person name="Lipzen A."/>
            <person name="Salamov A."/>
            <person name="Henrissat B."/>
            <person name="Wiebenga A."/>
            <person name="De vries R.P."/>
            <person name="Grigoriev I.V."/>
            <person name="Mortensen U.H."/>
            <person name="Andersen M.R."/>
            <person name="Baker S.E."/>
        </authorList>
    </citation>
    <scope>NUCLEOTIDE SEQUENCE [LARGE SCALE GENOMIC DNA]</scope>
    <source>
        <strain evidence="2 3">CBS 114.51</strain>
    </source>
</reference>
<feature type="transmembrane region" description="Helical" evidence="1">
    <location>
        <begin position="184"/>
        <end position="204"/>
    </location>
</feature>
<dbReference type="RefSeq" id="XP_025523110.1">
    <property type="nucleotide sequence ID" value="XM_025673965.1"/>
</dbReference>
<dbReference type="AlphaFoldDB" id="A0A8T8WN48"/>
<dbReference type="GeneID" id="37177657"/>
<keyword evidence="1" id="KW-0812">Transmembrane</keyword>
<evidence type="ECO:0000313" key="3">
    <source>
        <dbReference type="Proteomes" id="UP000249497"/>
    </source>
</evidence>
<keyword evidence="1" id="KW-1133">Transmembrane helix</keyword>